<evidence type="ECO:0000259" key="1">
    <source>
        <dbReference type="Pfam" id="PF01548"/>
    </source>
</evidence>
<accession>A0A5J4QM48</accession>
<dbReference type="Pfam" id="PF02371">
    <property type="entry name" value="Transposase_20"/>
    <property type="match status" value="1"/>
</dbReference>
<reference evidence="3" key="1">
    <citation type="submission" date="2019-03" db="EMBL/GenBank/DDBJ databases">
        <title>Single cell metagenomics reveals metabolic interactions within the superorganism composed of flagellate Streblomastix strix and complex community of Bacteroidetes bacteria on its surface.</title>
        <authorList>
            <person name="Treitli S.C."/>
            <person name="Kolisko M."/>
            <person name="Husnik F."/>
            <person name="Keeling P."/>
            <person name="Hampl V."/>
        </authorList>
    </citation>
    <scope>NUCLEOTIDE SEQUENCE</scope>
    <source>
        <strain evidence="3">STM</strain>
    </source>
</reference>
<name>A0A5J4QM48_9ZZZZ</name>
<dbReference type="InterPro" id="IPR047650">
    <property type="entry name" value="Transpos_IS110"/>
</dbReference>
<feature type="domain" description="Transposase IS110-like N-terminal" evidence="1">
    <location>
        <begin position="17"/>
        <end position="163"/>
    </location>
</feature>
<dbReference type="PANTHER" id="PTHR33055:SF13">
    <property type="entry name" value="TRANSPOSASE"/>
    <property type="match status" value="1"/>
</dbReference>
<organism evidence="3">
    <name type="scientific">termite gut metagenome</name>
    <dbReference type="NCBI Taxonomy" id="433724"/>
    <lineage>
        <taxon>unclassified sequences</taxon>
        <taxon>metagenomes</taxon>
        <taxon>organismal metagenomes</taxon>
    </lineage>
</organism>
<dbReference type="AlphaFoldDB" id="A0A5J4QM48"/>
<dbReference type="PANTHER" id="PTHR33055">
    <property type="entry name" value="TRANSPOSASE FOR INSERTION SEQUENCE ELEMENT IS1111A"/>
    <property type="match status" value="1"/>
</dbReference>
<dbReference type="NCBIfam" id="NF033542">
    <property type="entry name" value="transpos_IS110"/>
    <property type="match status" value="1"/>
</dbReference>
<dbReference type="EMBL" id="SNRY01002918">
    <property type="protein sequence ID" value="KAA6322946.1"/>
    <property type="molecule type" value="Genomic_DNA"/>
</dbReference>
<dbReference type="GO" id="GO:0003677">
    <property type="term" value="F:DNA binding"/>
    <property type="evidence" value="ECO:0007669"/>
    <property type="project" value="InterPro"/>
</dbReference>
<feature type="domain" description="Transposase IS116/IS110/IS902 C-terminal" evidence="2">
    <location>
        <begin position="236"/>
        <end position="318"/>
    </location>
</feature>
<dbReference type="GO" id="GO:0006313">
    <property type="term" value="P:DNA transposition"/>
    <property type="evidence" value="ECO:0007669"/>
    <property type="project" value="InterPro"/>
</dbReference>
<dbReference type="InterPro" id="IPR002525">
    <property type="entry name" value="Transp_IS110-like_N"/>
</dbReference>
<evidence type="ECO:0000259" key="2">
    <source>
        <dbReference type="Pfam" id="PF02371"/>
    </source>
</evidence>
<evidence type="ECO:0000313" key="3">
    <source>
        <dbReference type="EMBL" id="KAA6322946.1"/>
    </source>
</evidence>
<comment type="caution">
    <text evidence="3">The sequence shown here is derived from an EMBL/GenBank/DDBJ whole genome shotgun (WGS) entry which is preliminary data.</text>
</comment>
<dbReference type="InterPro" id="IPR003346">
    <property type="entry name" value="Transposase_20"/>
</dbReference>
<gene>
    <name evidence="3" type="ORF">EZS27_027565</name>
</gene>
<dbReference type="GO" id="GO:0004803">
    <property type="term" value="F:transposase activity"/>
    <property type="evidence" value="ECO:0007669"/>
    <property type="project" value="InterPro"/>
</dbReference>
<protein>
    <submittedName>
        <fullName evidence="3">Uncharacterized protein</fullName>
    </submittedName>
</protein>
<dbReference type="Pfam" id="PF01548">
    <property type="entry name" value="DEDD_Tnp_IS110"/>
    <property type="match status" value="1"/>
</dbReference>
<sequence length="360" mass="41995">MLKQRTSLNSEGQDLYVGIDVHLKSWTVTILTENITHKTFTQPPNAVVLANYLKENFPSWNYYSAYEAGYSGFWAHYQLCELGIHNMVVNAADIPTTQKEQFQKNDPVDSRKIARALRAKQLNPIHVLNSQTLEDRSLVRTREMLVKDLAKLKNRIKSFLLFYGIEIPKEFNSSDTYWSKRFIKWLREDITFQSQYGRDSLDFMITEVENQRTVLLDMNRKIRSLSNESRYQNYMALLLSIPGIGRISAVTLLTQLEDMKRFKNTDTFASYVGLVPNSYSSGEKENRGEITFRGQKTLKRILVECAWVTIRYDPAMTASFNTYVKRMQPNKAIIRIARKLLNRIYYVLKNERIYTNGITK</sequence>
<proteinExistence type="predicted"/>